<dbReference type="GO" id="GO:0043332">
    <property type="term" value="C:mating projection tip"/>
    <property type="evidence" value="ECO:0007669"/>
    <property type="project" value="TreeGrafter"/>
</dbReference>
<dbReference type="InParanoid" id="A0A4Q1BHY6"/>
<dbReference type="CDD" id="cd11879">
    <property type="entry name" value="SH3_Bem1p_2"/>
    <property type="match status" value="1"/>
</dbReference>
<dbReference type="Pfam" id="PF07653">
    <property type="entry name" value="SH3_2"/>
    <property type="match status" value="1"/>
</dbReference>
<protein>
    <recommendedName>
        <fullName evidence="9">Bud emergence protein 1</fullName>
    </recommendedName>
</protein>
<feature type="compositionally biased region" description="Polar residues" evidence="4">
    <location>
        <begin position="1"/>
        <end position="24"/>
    </location>
</feature>
<dbReference type="PROSITE" id="PS50002">
    <property type="entry name" value="SH3"/>
    <property type="match status" value="2"/>
</dbReference>
<keyword evidence="2" id="KW-0677">Repeat</keyword>
<dbReference type="GO" id="GO:0051130">
    <property type="term" value="P:positive regulation of cellular component organization"/>
    <property type="evidence" value="ECO:0007669"/>
    <property type="project" value="UniProtKB-ARBA"/>
</dbReference>
<dbReference type="GO" id="GO:0035091">
    <property type="term" value="F:phosphatidylinositol binding"/>
    <property type="evidence" value="ECO:0007669"/>
    <property type="project" value="InterPro"/>
</dbReference>
<dbReference type="Pfam" id="PF00018">
    <property type="entry name" value="SH3_1"/>
    <property type="match status" value="1"/>
</dbReference>
<dbReference type="VEuPathDB" id="FungiDB:TREMEDRAFT_40107"/>
<feature type="compositionally biased region" description="Low complexity" evidence="4">
    <location>
        <begin position="489"/>
        <end position="503"/>
    </location>
</feature>
<dbReference type="InterPro" id="IPR036871">
    <property type="entry name" value="PX_dom_sf"/>
</dbReference>
<dbReference type="InterPro" id="IPR035549">
    <property type="entry name" value="Bem1/Scd2_SH3_2"/>
</dbReference>
<dbReference type="STRING" id="5217.A0A4Q1BHY6"/>
<dbReference type="OMA" id="EYWFRID"/>
<evidence type="ECO:0000259" key="6">
    <source>
        <dbReference type="PROSITE" id="PS50195"/>
    </source>
</evidence>
<dbReference type="InterPro" id="IPR001452">
    <property type="entry name" value="SH3_domain"/>
</dbReference>
<dbReference type="CDD" id="cd06890">
    <property type="entry name" value="PX_Bem1p"/>
    <property type="match status" value="1"/>
</dbReference>
<evidence type="ECO:0008006" key="9">
    <source>
        <dbReference type="Google" id="ProtNLM"/>
    </source>
</evidence>
<reference evidence="7 8" key="1">
    <citation type="submission" date="2016-06" db="EMBL/GenBank/DDBJ databases">
        <title>Evolution of pathogenesis and genome organization in the Tremellales.</title>
        <authorList>
            <person name="Cuomo C."/>
            <person name="Litvintseva A."/>
            <person name="Heitman J."/>
            <person name="Chen Y."/>
            <person name="Sun S."/>
            <person name="Springer D."/>
            <person name="Dromer F."/>
            <person name="Young S."/>
            <person name="Zeng Q."/>
            <person name="Chapman S."/>
            <person name="Gujja S."/>
            <person name="Saif S."/>
            <person name="Birren B."/>
        </authorList>
    </citation>
    <scope>NUCLEOTIDE SEQUENCE [LARGE SCALE GENOMIC DNA]</scope>
    <source>
        <strain evidence="7 8">ATCC 28783</strain>
    </source>
</reference>
<comment type="caution">
    <text evidence="7">The sequence shown here is derived from an EMBL/GenBank/DDBJ whole genome shotgun (WGS) entry which is preliminary data.</text>
</comment>
<dbReference type="PANTHER" id="PTHR15706">
    <property type="entry name" value="SH3 MULTIPLE DOMAIN"/>
    <property type="match status" value="1"/>
</dbReference>
<dbReference type="SMART" id="SM00312">
    <property type="entry name" value="PX"/>
    <property type="match status" value="1"/>
</dbReference>
<evidence type="ECO:0000259" key="5">
    <source>
        <dbReference type="PROSITE" id="PS50002"/>
    </source>
</evidence>
<dbReference type="InterPro" id="IPR035550">
    <property type="entry name" value="Bem1/Scd2_PX"/>
</dbReference>
<feature type="compositionally biased region" description="Polar residues" evidence="4">
    <location>
        <begin position="571"/>
        <end position="581"/>
    </location>
</feature>
<dbReference type="FunCoup" id="A0A4Q1BHY6">
    <property type="interactions" value="68"/>
</dbReference>
<evidence type="ECO:0000313" key="7">
    <source>
        <dbReference type="EMBL" id="RXK37186.1"/>
    </source>
</evidence>
<feature type="region of interest" description="Disordered" evidence="4">
    <location>
        <begin position="1"/>
        <end position="39"/>
    </location>
</feature>
<dbReference type="Proteomes" id="UP000289152">
    <property type="component" value="Unassembled WGS sequence"/>
</dbReference>
<dbReference type="GO" id="GO:0000747">
    <property type="term" value="P:conjugation with cellular fusion"/>
    <property type="evidence" value="ECO:0007669"/>
    <property type="project" value="TreeGrafter"/>
</dbReference>
<dbReference type="SUPFAM" id="SSF64268">
    <property type="entry name" value="PX domain"/>
    <property type="match status" value="1"/>
</dbReference>
<keyword evidence="8" id="KW-1185">Reference proteome</keyword>
<dbReference type="PROSITE" id="PS50195">
    <property type="entry name" value="PX"/>
    <property type="match status" value="1"/>
</dbReference>
<organism evidence="7 8">
    <name type="scientific">Tremella mesenterica</name>
    <name type="common">Jelly fungus</name>
    <dbReference type="NCBI Taxonomy" id="5217"/>
    <lineage>
        <taxon>Eukaryota</taxon>
        <taxon>Fungi</taxon>
        <taxon>Dikarya</taxon>
        <taxon>Basidiomycota</taxon>
        <taxon>Agaricomycotina</taxon>
        <taxon>Tremellomycetes</taxon>
        <taxon>Tremellales</taxon>
        <taxon>Tremellaceae</taxon>
        <taxon>Tremella</taxon>
    </lineage>
</organism>
<dbReference type="Gene3D" id="3.10.20.90">
    <property type="entry name" value="Phosphatidylinositol 3-kinase Catalytic Subunit, Chain A, domain 1"/>
    <property type="match status" value="1"/>
</dbReference>
<feature type="compositionally biased region" description="Polar residues" evidence="4">
    <location>
        <begin position="551"/>
        <end position="564"/>
    </location>
</feature>
<gene>
    <name evidence="7" type="ORF">M231_05555</name>
</gene>
<dbReference type="FunFam" id="2.30.30.40:FF:000093">
    <property type="entry name" value="Protein kinase activator Bem1"/>
    <property type="match status" value="1"/>
</dbReference>
<dbReference type="Gene3D" id="3.30.1520.10">
    <property type="entry name" value="Phox-like domain"/>
    <property type="match status" value="1"/>
</dbReference>
<dbReference type="OrthoDB" id="548867at2759"/>
<dbReference type="GO" id="GO:0030674">
    <property type="term" value="F:protein-macromolecule adaptor activity"/>
    <property type="evidence" value="ECO:0007669"/>
    <property type="project" value="TreeGrafter"/>
</dbReference>
<name>A0A4Q1BHY6_TREME</name>
<dbReference type="GO" id="GO:1902494">
    <property type="term" value="C:catalytic complex"/>
    <property type="evidence" value="ECO:0007669"/>
    <property type="project" value="UniProtKB-ARBA"/>
</dbReference>
<dbReference type="InterPro" id="IPR051228">
    <property type="entry name" value="NADPH_Oxidase/PX-Domain"/>
</dbReference>
<proteinExistence type="predicted"/>
<feature type="region of interest" description="Disordered" evidence="4">
    <location>
        <begin position="470"/>
        <end position="581"/>
    </location>
</feature>
<dbReference type="SUPFAM" id="SSF54277">
    <property type="entry name" value="CAD &amp; PB1 domains"/>
    <property type="match status" value="1"/>
</dbReference>
<evidence type="ECO:0000256" key="2">
    <source>
        <dbReference type="ARBA" id="ARBA00022737"/>
    </source>
</evidence>
<keyword evidence="1 3" id="KW-0728">SH3 domain</keyword>
<dbReference type="SMART" id="SM00326">
    <property type="entry name" value="SH3"/>
    <property type="match status" value="2"/>
</dbReference>
<dbReference type="InterPro" id="IPR036028">
    <property type="entry name" value="SH3-like_dom_sf"/>
</dbReference>
<sequence>MKSLRRSLNNNGHSQPSPPLSSGITPGPLGRPSERVAPPQKVIKALVSMRSTNPQELSYTKGDFWYVTGEREGWYEALNPLTGSRGLVPKTDFEEFGRGGKPQLKSTQSSEGSSSRPITPATHQSIPSNDMRSIPSTKSSVSSAIPKKHKQPVYAIVQYDFHAERPDELDARKGEPIVVIAQSNHEWFVAKPIGRLGGPGLIPVAFVEIRDPATGKPIEVSPDTIPMVEEWKKATAEYKAAAIPLGRLDLEGAAPVVDSPYAHASNKSASSSSVVLPLNPAGVTSSLPRTSSSTSVNQIQTQSVHVYRPNEDTELPLGDFLDLTIPSFHNEQGKYWYRLHVVFLPDNPASPALTLSLYREYDDFYAFQINLLNFCPVEAGREPAPGETSPPERILPFMPGPVAEENDEITELRREDLDAYVKALLELRERGAGHVLRHRHLREFFAAREGDYCEETPRPDIMEELEEHLSDMRMPSRHDVYSNDRTGASSSMSSHSNRDNQSSQGWNQSSRISASHIAPGNPLPPIDPTLRPDSTSYARSSGHYMSGGPSTGSSWGMTPQSSSGPGPGHVTNMSTTSTTGQPPYVKIKIYDRATDDLIAIRVHPNVSLAELFEKVRGRLGSNVGALRYRTGVAMAGVPQAYKEIGDDRDLKDWITGEDQKLVLYAEQA</sequence>
<evidence type="ECO:0000256" key="1">
    <source>
        <dbReference type="ARBA" id="ARBA00022443"/>
    </source>
</evidence>
<feature type="compositionally biased region" description="Polar residues" evidence="4">
    <location>
        <begin position="104"/>
        <end position="143"/>
    </location>
</feature>
<dbReference type="PANTHER" id="PTHR15706:SF2">
    <property type="entry name" value="SH3 AND PX DOMAIN-CONTAINING PROTEIN 2A"/>
    <property type="match status" value="1"/>
</dbReference>
<feature type="region of interest" description="Disordered" evidence="4">
    <location>
        <begin position="91"/>
        <end position="146"/>
    </location>
</feature>
<dbReference type="Gene3D" id="2.30.30.40">
    <property type="entry name" value="SH3 Domains"/>
    <property type="match status" value="2"/>
</dbReference>
<feature type="domain" description="PX" evidence="6">
    <location>
        <begin position="315"/>
        <end position="452"/>
    </location>
</feature>
<evidence type="ECO:0000313" key="8">
    <source>
        <dbReference type="Proteomes" id="UP000289152"/>
    </source>
</evidence>
<feature type="compositionally biased region" description="Basic and acidic residues" evidence="4">
    <location>
        <begin position="470"/>
        <end position="482"/>
    </location>
</feature>
<dbReference type="AlphaFoldDB" id="A0A4Q1BHY6"/>
<evidence type="ECO:0000256" key="3">
    <source>
        <dbReference type="PROSITE-ProRule" id="PRU00192"/>
    </source>
</evidence>
<feature type="compositionally biased region" description="Polar residues" evidence="4">
    <location>
        <begin position="504"/>
        <end position="513"/>
    </location>
</feature>
<feature type="domain" description="SH3" evidence="5">
    <location>
        <begin position="150"/>
        <end position="212"/>
    </location>
</feature>
<dbReference type="InterPro" id="IPR001683">
    <property type="entry name" value="PX_dom"/>
</dbReference>
<dbReference type="EMBL" id="SDIL01000075">
    <property type="protein sequence ID" value="RXK37186.1"/>
    <property type="molecule type" value="Genomic_DNA"/>
</dbReference>
<dbReference type="GO" id="GO:0005938">
    <property type="term" value="C:cell cortex"/>
    <property type="evidence" value="ECO:0007669"/>
    <property type="project" value="UniProtKB-ARBA"/>
</dbReference>
<dbReference type="SUPFAM" id="SSF50044">
    <property type="entry name" value="SH3-domain"/>
    <property type="match status" value="2"/>
</dbReference>
<accession>A0A4Q1BHY6</accession>
<evidence type="ECO:0000256" key="4">
    <source>
        <dbReference type="SAM" id="MobiDB-lite"/>
    </source>
</evidence>
<feature type="domain" description="SH3" evidence="5">
    <location>
        <begin position="38"/>
        <end position="98"/>
    </location>
</feature>